<keyword evidence="1" id="KW-0812">Transmembrane</keyword>
<reference evidence="2 3" key="1">
    <citation type="journal article" date="2015" name="Genome Biol. Evol.">
        <title>Phylogenomic analyses indicate that early fungi evolved digesting cell walls of algal ancestors of land plants.</title>
        <authorList>
            <person name="Chang Y."/>
            <person name="Wang S."/>
            <person name="Sekimoto S."/>
            <person name="Aerts A.L."/>
            <person name="Choi C."/>
            <person name="Clum A."/>
            <person name="LaButti K.M."/>
            <person name="Lindquist E.A."/>
            <person name="Yee Ngan C."/>
            <person name="Ohm R.A."/>
            <person name="Salamov A.A."/>
            <person name="Grigoriev I.V."/>
            <person name="Spatafora J.W."/>
            <person name="Berbee M.L."/>
        </authorList>
    </citation>
    <scope>NUCLEOTIDE SEQUENCE [LARGE SCALE GENOMIC DNA]</scope>
    <source>
        <strain evidence="2 3">NRRL 28638</strain>
    </source>
</reference>
<gene>
    <name evidence="2" type="ORF">CONCODRAFT_10112</name>
</gene>
<dbReference type="SUPFAM" id="SSF81321">
    <property type="entry name" value="Family A G protein-coupled receptor-like"/>
    <property type="match status" value="1"/>
</dbReference>
<proteinExistence type="predicted"/>
<dbReference type="Gene3D" id="1.20.1070.10">
    <property type="entry name" value="Rhodopsin 7-helix transmembrane proteins"/>
    <property type="match status" value="1"/>
</dbReference>
<organism evidence="2 3">
    <name type="scientific">Conidiobolus coronatus (strain ATCC 28846 / CBS 209.66 / NRRL 28638)</name>
    <name type="common">Delacroixia coronata</name>
    <dbReference type="NCBI Taxonomy" id="796925"/>
    <lineage>
        <taxon>Eukaryota</taxon>
        <taxon>Fungi</taxon>
        <taxon>Fungi incertae sedis</taxon>
        <taxon>Zoopagomycota</taxon>
        <taxon>Entomophthoromycotina</taxon>
        <taxon>Entomophthoromycetes</taxon>
        <taxon>Entomophthorales</taxon>
        <taxon>Ancylistaceae</taxon>
        <taxon>Conidiobolus</taxon>
    </lineage>
</organism>
<keyword evidence="1" id="KW-1133">Transmembrane helix</keyword>
<feature type="transmembrane region" description="Helical" evidence="1">
    <location>
        <begin position="12"/>
        <end position="36"/>
    </location>
</feature>
<feature type="transmembrane region" description="Helical" evidence="1">
    <location>
        <begin position="92"/>
        <end position="114"/>
    </location>
</feature>
<feature type="transmembrane region" description="Helical" evidence="1">
    <location>
        <begin position="48"/>
        <end position="72"/>
    </location>
</feature>
<feature type="transmembrane region" description="Helical" evidence="1">
    <location>
        <begin position="250"/>
        <end position="269"/>
    </location>
</feature>
<protein>
    <recommendedName>
        <fullName evidence="4">G-protein coupled receptors family 1 profile domain-containing protein</fullName>
    </recommendedName>
</protein>
<feature type="transmembrane region" description="Helical" evidence="1">
    <location>
        <begin position="281"/>
        <end position="304"/>
    </location>
</feature>
<dbReference type="EMBL" id="KQ964614">
    <property type="protein sequence ID" value="KXN67755.1"/>
    <property type="molecule type" value="Genomic_DNA"/>
</dbReference>
<evidence type="ECO:0008006" key="4">
    <source>
        <dbReference type="Google" id="ProtNLM"/>
    </source>
</evidence>
<keyword evidence="3" id="KW-1185">Reference proteome</keyword>
<accession>A0A137NY84</accession>
<name>A0A137NY84_CONC2</name>
<feature type="transmembrane region" description="Helical" evidence="1">
    <location>
        <begin position="166"/>
        <end position="190"/>
    </location>
</feature>
<keyword evidence="1" id="KW-0472">Membrane</keyword>
<evidence type="ECO:0000313" key="2">
    <source>
        <dbReference type="EMBL" id="KXN67755.1"/>
    </source>
</evidence>
<evidence type="ECO:0000256" key="1">
    <source>
        <dbReference type="SAM" id="Phobius"/>
    </source>
</evidence>
<evidence type="ECO:0000313" key="3">
    <source>
        <dbReference type="Proteomes" id="UP000070444"/>
    </source>
</evidence>
<sequence length="331" mass="37489">MNLTEGYETFGLVIDVLDLILSIFSISLNLLVSHILVRRLGLTQTDTVVSFILCILDFIYSFYSIISIATLWSTSYHVLIASDTYCQFNGAFIIAIASSTVDIVMILGLLRCLAICYNRTYSIKTYTIISILFICLNIALSITSFTHETFSIYPSLKYCGYKPHSYMANIILYVTGTKEGICAVLIVFCYSRIACHYYSYLKELRKDSNKFASKFDPQQSTDQTKIATNSQLILDYNVVEKSVNTSVKKIYIIIAIYLIEFMVIIGVQTTYKSMEALPHPILDNILCLFLNCIPVTNPLFILFFHDETNHELQALLALIGFKFSKKLNSSS</sequence>
<dbReference type="CDD" id="cd00637">
    <property type="entry name" value="7tm_classA_rhodopsin-like"/>
    <property type="match status" value="1"/>
</dbReference>
<dbReference type="Proteomes" id="UP000070444">
    <property type="component" value="Unassembled WGS sequence"/>
</dbReference>
<feature type="transmembrane region" description="Helical" evidence="1">
    <location>
        <begin position="126"/>
        <end position="146"/>
    </location>
</feature>
<dbReference type="AlphaFoldDB" id="A0A137NY84"/>